<evidence type="ECO:0000256" key="1">
    <source>
        <dbReference type="SAM" id="MobiDB-lite"/>
    </source>
</evidence>
<protein>
    <submittedName>
        <fullName evidence="2">Uncharacterized protein</fullName>
    </submittedName>
</protein>
<gene>
    <name evidence="2" type="ORF">BDW47DRAFT_112502</name>
</gene>
<dbReference type="RefSeq" id="XP_024668297.1">
    <property type="nucleotide sequence ID" value="XM_024814182.1"/>
</dbReference>
<feature type="compositionally biased region" description="Acidic residues" evidence="1">
    <location>
        <begin position="96"/>
        <end position="107"/>
    </location>
</feature>
<feature type="region of interest" description="Disordered" evidence="1">
    <location>
        <begin position="1"/>
        <end position="22"/>
    </location>
</feature>
<dbReference type="EMBL" id="KZ559182">
    <property type="protein sequence ID" value="PLB34285.1"/>
    <property type="molecule type" value="Genomic_DNA"/>
</dbReference>
<dbReference type="Proteomes" id="UP000234585">
    <property type="component" value="Unassembled WGS sequence"/>
</dbReference>
<name>A0A2I2F0Y4_ASPCN</name>
<sequence length="107" mass="12254">MSRRRVALYEMSRRQTSSPVTMAQVDERHPLLDQLRRKNLSVRVAAQPGPYQIFPQAVFEENDKSRRLDRSLQTRGPDGEPFSPSQPNAMASTDLYEPDQPEEAPEV</sequence>
<keyword evidence="3" id="KW-1185">Reference proteome</keyword>
<proteinExistence type="predicted"/>
<feature type="region of interest" description="Disordered" evidence="1">
    <location>
        <begin position="55"/>
        <end position="107"/>
    </location>
</feature>
<evidence type="ECO:0000313" key="3">
    <source>
        <dbReference type="Proteomes" id="UP000234585"/>
    </source>
</evidence>
<dbReference type="AlphaFoldDB" id="A0A2I2F0Y4"/>
<accession>A0A2I2F0Y4</accession>
<reference evidence="2 3" key="1">
    <citation type="submission" date="2017-12" db="EMBL/GenBank/DDBJ databases">
        <authorList>
            <consortium name="DOE Joint Genome Institute"/>
            <person name="Haridas S."/>
            <person name="Kjaerbolling I."/>
            <person name="Vesth T.C."/>
            <person name="Frisvad J.C."/>
            <person name="Nybo J.L."/>
            <person name="Theobald S."/>
            <person name="Kuo A."/>
            <person name="Bowyer P."/>
            <person name="Matsuda Y."/>
            <person name="Mondo S."/>
            <person name="Lyhne E.K."/>
            <person name="Kogle M.E."/>
            <person name="Clum A."/>
            <person name="Lipzen A."/>
            <person name="Salamov A."/>
            <person name="Ngan C.Y."/>
            <person name="Daum C."/>
            <person name="Chiniquy J."/>
            <person name="Barry K."/>
            <person name="LaButti K."/>
            <person name="Simmons B.A."/>
            <person name="Magnuson J.K."/>
            <person name="Mortensen U.H."/>
            <person name="Larsen T.O."/>
            <person name="Grigoriev I.V."/>
            <person name="Baker S.E."/>
            <person name="Andersen M.R."/>
            <person name="Nordberg H.P."/>
            <person name="Cantor M.N."/>
            <person name="Hua S.X."/>
        </authorList>
    </citation>
    <scope>NUCLEOTIDE SEQUENCE [LARGE SCALE GENOMIC DNA]</scope>
    <source>
        <strain evidence="2 3">CBS 102.13</strain>
    </source>
</reference>
<evidence type="ECO:0000313" key="2">
    <source>
        <dbReference type="EMBL" id="PLB34285.1"/>
    </source>
</evidence>
<feature type="compositionally biased region" description="Basic and acidic residues" evidence="1">
    <location>
        <begin position="61"/>
        <end position="72"/>
    </location>
</feature>
<organism evidence="2 3">
    <name type="scientific">Aspergillus candidus</name>
    <dbReference type="NCBI Taxonomy" id="41067"/>
    <lineage>
        <taxon>Eukaryota</taxon>
        <taxon>Fungi</taxon>
        <taxon>Dikarya</taxon>
        <taxon>Ascomycota</taxon>
        <taxon>Pezizomycotina</taxon>
        <taxon>Eurotiomycetes</taxon>
        <taxon>Eurotiomycetidae</taxon>
        <taxon>Eurotiales</taxon>
        <taxon>Aspergillaceae</taxon>
        <taxon>Aspergillus</taxon>
        <taxon>Aspergillus subgen. Circumdati</taxon>
    </lineage>
</organism>
<dbReference type="GeneID" id="36521342"/>